<name>A0A8H6FU66_9LECA</name>
<proteinExistence type="predicted"/>
<dbReference type="OrthoDB" id="3340390at2759"/>
<accession>A0A8H6FU66</accession>
<dbReference type="AlphaFoldDB" id="A0A8H6FU66"/>
<evidence type="ECO:0000313" key="1">
    <source>
        <dbReference type="EMBL" id="KAF6234798.1"/>
    </source>
</evidence>
<gene>
    <name evidence="1" type="ORF">HO173_007018</name>
</gene>
<reference evidence="1 2" key="1">
    <citation type="journal article" date="2020" name="Genomics">
        <title>Complete, high-quality genomes from long-read metagenomic sequencing of two wolf lichen thalli reveals enigmatic genome architecture.</title>
        <authorList>
            <person name="McKenzie S.K."/>
            <person name="Walston R.F."/>
            <person name="Allen J.L."/>
        </authorList>
    </citation>
    <scope>NUCLEOTIDE SEQUENCE [LARGE SCALE GENOMIC DNA]</scope>
    <source>
        <strain evidence="1">WasteWater2</strain>
    </source>
</reference>
<keyword evidence="2" id="KW-1185">Reference proteome</keyword>
<dbReference type="RefSeq" id="XP_037164187.1">
    <property type="nucleotide sequence ID" value="XM_037308923.1"/>
</dbReference>
<protein>
    <submittedName>
        <fullName evidence="1">Uncharacterized protein</fullName>
    </submittedName>
</protein>
<organism evidence="1 2">
    <name type="scientific">Letharia columbiana</name>
    <dbReference type="NCBI Taxonomy" id="112416"/>
    <lineage>
        <taxon>Eukaryota</taxon>
        <taxon>Fungi</taxon>
        <taxon>Dikarya</taxon>
        <taxon>Ascomycota</taxon>
        <taxon>Pezizomycotina</taxon>
        <taxon>Lecanoromycetes</taxon>
        <taxon>OSLEUM clade</taxon>
        <taxon>Lecanoromycetidae</taxon>
        <taxon>Lecanorales</taxon>
        <taxon>Lecanorineae</taxon>
        <taxon>Parmeliaceae</taxon>
        <taxon>Letharia</taxon>
    </lineage>
</organism>
<evidence type="ECO:0000313" key="2">
    <source>
        <dbReference type="Proteomes" id="UP000578531"/>
    </source>
</evidence>
<dbReference type="EMBL" id="JACCJC010000028">
    <property type="protein sequence ID" value="KAF6234798.1"/>
    <property type="molecule type" value="Genomic_DNA"/>
</dbReference>
<dbReference type="Proteomes" id="UP000578531">
    <property type="component" value="Unassembled WGS sequence"/>
</dbReference>
<sequence length="87" mass="9320">MDLSSNHLENATSVVRAMNTLVDPVRQAQPGAREGLLALSHRLTAMVETPSETVQRIGWAESARFAAIKTAVDLKIFDALNEAGGDS</sequence>
<comment type="caution">
    <text evidence="1">The sequence shown here is derived from an EMBL/GenBank/DDBJ whole genome shotgun (WGS) entry which is preliminary data.</text>
</comment>
<dbReference type="GeneID" id="59288675"/>